<dbReference type="EMBL" id="JAZHPZ010000010">
    <property type="protein sequence ID" value="MEF2967741.1"/>
    <property type="molecule type" value="Genomic_DNA"/>
</dbReference>
<dbReference type="RefSeq" id="WP_331847959.1">
    <property type="nucleotide sequence ID" value="NZ_JAZHPZ010000010.1"/>
</dbReference>
<evidence type="ECO:0000256" key="1">
    <source>
        <dbReference type="ARBA" id="ARBA00023125"/>
    </source>
</evidence>
<evidence type="ECO:0000313" key="5">
    <source>
        <dbReference type="Proteomes" id="UP001306950"/>
    </source>
</evidence>
<keyword evidence="1 2" id="KW-0238">DNA-binding</keyword>
<dbReference type="PROSITE" id="PS50977">
    <property type="entry name" value="HTH_TETR_2"/>
    <property type="match status" value="1"/>
</dbReference>
<reference evidence="4 5" key="1">
    <citation type="submission" date="2024-02" db="EMBL/GenBank/DDBJ databases">
        <title>A nitrogen-fixing paenibacillus bacterium.</title>
        <authorList>
            <person name="Zhang W.L."/>
            <person name="Chen S.F."/>
        </authorList>
    </citation>
    <scope>NUCLEOTIDE SEQUENCE [LARGE SCALE GENOMIC DNA]</scope>
    <source>
        <strain evidence="4 5">M1</strain>
    </source>
</reference>
<dbReference type="InterPro" id="IPR036271">
    <property type="entry name" value="Tet_transcr_reg_TetR-rel_C_sf"/>
</dbReference>
<feature type="DNA-binding region" description="H-T-H motif" evidence="2">
    <location>
        <begin position="32"/>
        <end position="51"/>
    </location>
</feature>
<accession>A0ABU7VWY7</accession>
<gene>
    <name evidence="4" type="ORF">V3851_18070</name>
</gene>
<dbReference type="Pfam" id="PF00440">
    <property type="entry name" value="TetR_N"/>
    <property type="match status" value="1"/>
</dbReference>
<dbReference type="SUPFAM" id="SSF46689">
    <property type="entry name" value="Homeodomain-like"/>
    <property type="match status" value="1"/>
</dbReference>
<comment type="caution">
    <text evidence="4">The sequence shown here is derived from an EMBL/GenBank/DDBJ whole genome shotgun (WGS) entry which is preliminary data.</text>
</comment>
<protein>
    <submittedName>
        <fullName evidence="4">TetR/AcrR family transcriptional regulator</fullName>
    </submittedName>
</protein>
<dbReference type="PANTHER" id="PTHR30055">
    <property type="entry name" value="HTH-TYPE TRANSCRIPTIONAL REGULATOR RUTR"/>
    <property type="match status" value="1"/>
</dbReference>
<evidence type="ECO:0000256" key="2">
    <source>
        <dbReference type="PROSITE-ProRule" id="PRU00335"/>
    </source>
</evidence>
<dbReference type="PANTHER" id="PTHR30055:SF220">
    <property type="entry name" value="TETR-FAMILY REGULATORY PROTEIN"/>
    <property type="match status" value="1"/>
</dbReference>
<feature type="domain" description="HTH tetR-type" evidence="3">
    <location>
        <begin position="9"/>
        <end position="69"/>
    </location>
</feature>
<dbReference type="InterPro" id="IPR009057">
    <property type="entry name" value="Homeodomain-like_sf"/>
</dbReference>
<name>A0ABU7VWY7_9BACL</name>
<organism evidence="4 5">
    <name type="scientific">Paenibacillus haidiansis</name>
    <dbReference type="NCBI Taxonomy" id="1574488"/>
    <lineage>
        <taxon>Bacteria</taxon>
        <taxon>Bacillati</taxon>
        <taxon>Bacillota</taxon>
        <taxon>Bacilli</taxon>
        <taxon>Bacillales</taxon>
        <taxon>Paenibacillaceae</taxon>
        <taxon>Paenibacillus</taxon>
    </lineage>
</organism>
<dbReference type="InterPro" id="IPR050109">
    <property type="entry name" value="HTH-type_TetR-like_transc_reg"/>
</dbReference>
<evidence type="ECO:0000313" key="4">
    <source>
        <dbReference type="EMBL" id="MEF2967741.1"/>
    </source>
</evidence>
<keyword evidence="5" id="KW-1185">Reference proteome</keyword>
<sequence length="169" mass="19510">MKEKPYHHGNLRNELIEAGIELINEVGLRDFSLRKVATKCNVSHAAPYSHFKNIDELVGAMGEHVTERFMDKLRASIRGREDSREAVSLLGQAYIEFFMEHPAFALFRKTAYRMFRRMGQPESGDSQRLIALWSMVHGIASLLTNPGVRYSGDWREVFIKRLEAKEREV</sequence>
<evidence type="ECO:0000259" key="3">
    <source>
        <dbReference type="PROSITE" id="PS50977"/>
    </source>
</evidence>
<dbReference type="InterPro" id="IPR001647">
    <property type="entry name" value="HTH_TetR"/>
</dbReference>
<dbReference type="Proteomes" id="UP001306950">
    <property type="component" value="Unassembled WGS sequence"/>
</dbReference>
<dbReference type="SUPFAM" id="SSF48498">
    <property type="entry name" value="Tetracyclin repressor-like, C-terminal domain"/>
    <property type="match status" value="1"/>
</dbReference>
<dbReference type="Gene3D" id="1.10.357.10">
    <property type="entry name" value="Tetracycline Repressor, domain 2"/>
    <property type="match status" value="1"/>
</dbReference>
<proteinExistence type="predicted"/>